<proteinExistence type="predicted"/>
<dbReference type="AlphaFoldDB" id="A0A8C9PAT9"/>
<dbReference type="SUPFAM" id="SSF53720">
    <property type="entry name" value="ALDH-like"/>
    <property type="match status" value="1"/>
</dbReference>
<sequence length="57" mass="6495">MDPFEDTLRRLREAFGSGRTRPAEFRAAQLRGLGRFLKDNRQLLLDALAQDLHKVAG</sequence>
<dbReference type="GO" id="GO:0004028">
    <property type="term" value="F:3-chloroallyl aldehyde dehydrogenase activity"/>
    <property type="evidence" value="ECO:0007669"/>
    <property type="project" value="TreeGrafter"/>
</dbReference>
<evidence type="ECO:0000256" key="1">
    <source>
        <dbReference type="ARBA" id="ARBA00023002"/>
    </source>
</evidence>
<dbReference type="InterPro" id="IPR016161">
    <property type="entry name" value="Ald_DH/histidinol_DH"/>
</dbReference>
<dbReference type="PANTHER" id="PTHR43570:SF2">
    <property type="entry name" value="ALDEHYDE DEHYDROGENASE FAMILY 3 MEMBER B1"/>
    <property type="match status" value="1"/>
</dbReference>
<organism evidence="3 4">
    <name type="scientific">Spermophilus dauricus</name>
    <name type="common">Daurian ground squirrel</name>
    <dbReference type="NCBI Taxonomy" id="99837"/>
    <lineage>
        <taxon>Eukaryota</taxon>
        <taxon>Metazoa</taxon>
        <taxon>Chordata</taxon>
        <taxon>Craniata</taxon>
        <taxon>Vertebrata</taxon>
        <taxon>Euteleostomi</taxon>
        <taxon>Mammalia</taxon>
        <taxon>Eutheria</taxon>
        <taxon>Euarchontoglires</taxon>
        <taxon>Glires</taxon>
        <taxon>Rodentia</taxon>
        <taxon>Sciuromorpha</taxon>
        <taxon>Sciuridae</taxon>
        <taxon>Xerinae</taxon>
        <taxon>Marmotini</taxon>
        <taxon>Spermophilus</taxon>
    </lineage>
</organism>
<dbReference type="InterPro" id="IPR016162">
    <property type="entry name" value="Ald_DH_N"/>
</dbReference>
<keyword evidence="2" id="KW-0520">NAD</keyword>
<evidence type="ECO:0000256" key="2">
    <source>
        <dbReference type="ARBA" id="ARBA00023027"/>
    </source>
</evidence>
<evidence type="ECO:0000313" key="4">
    <source>
        <dbReference type="Proteomes" id="UP000694422"/>
    </source>
</evidence>
<dbReference type="GO" id="GO:0005737">
    <property type="term" value="C:cytoplasm"/>
    <property type="evidence" value="ECO:0007669"/>
    <property type="project" value="TreeGrafter"/>
</dbReference>
<reference evidence="3" key="1">
    <citation type="submission" date="2025-08" db="UniProtKB">
        <authorList>
            <consortium name="Ensembl"/>
        </authorList>
    </citation>
    <scope>IDENTIFICATION</scope>
</reference>
<dbReference type="Gene3D" id="3.40.605.10">
    <property type="entry name" value="Aldehyde Dehydrogenase, Chain A, domain 1"/>
    <property type="match status" value="1"/>
</dbReference>
<keyword evidence="4" id="KW-1185">Reference proteome</keyword>
<dbReference type="GO" id="GO:0004029">
    <property type="term" value="F:aldehyde dehydrogenase (NAD+) activity"/>
    <property type="evidence" value="ECO:0007669"/>
    <property type="project" value="TreeGrafter"/>
</dbReference>
<keyword evidence="1" id="KW-0560">Oxidoreductase</keyword>
<dbReference type="InterPro" id="IPR012394">
    <property type="entry name" value="Aldehyde_DH_NAD(P)"/>
</dbReference>
<reference evidence="3" key="2">
    <citation type="submission" date="2025-09" db="UniProtKB">
        <authorList>
            <consortium name="Ensembl"/>
        </authorList>
    </citation>
    <scope>IDENTIFICATION</scope>
</reference>
<dbReference type="GO" id="GO:0006081">
    <property type="term" value="P:aldehyde metabolic process"/>
    <property type="evidence" value="ECO:0007669"/>
    <property type="project" value="InterPro"/>
</dbReference>
<accession>A0A8C9PAT9</accession>
<dbReference type="PANTHER" id="PTHR43570">
    <property type="entry name" value="ALDEHYDE DEHYDROGENASE"/>
    <property type="match status" value="1"/>
</dbReference>
<dbReference type="Proteomes" id="UP000694422">
    <property type="component" value="Unplaced"/>
</dbReference>
<protein>
    <submittedName>
        <fullName evidence="3">Uncharacterized protein</fullName>
    </submittedName>
</protein>
<name>A0A8C9PAT9_SPEDA</name>
<dbReference type="Ensembl" id="ENSSDAT00000005455.1">
    <property type="protein sequence ID" value="ENSSDAP00000004758.1"/>
    <property type="gene ID" value="ENSSDAG00000004470.1"/>
</dbReference>
<evidence type="ECO:0000313" key="3">
    <source>
        <dbReference type="Ensembl" id="ENSSDAP00000004758.1"/>
    </source>
</evidence>